<proteinExistence type="predicted"/>
<protein>
    <submittedName>
        <fullName evidence="1">Uncharacterized protein</fullName>
    </submittedName>
</protein>
<evidence type="ECO:0000313" key="2">
    <source>
        <dbReference type="Proteomes" id="UP000663881"/>
    </source>
</evidence>
<dbReference type="Proteomes" id="UP000663881">
    <property type="component" value="Unassembled WGS sequence"/>
</dbReference>
<organism evidence="1 2">
    <name type="scientific">Adineta steineri</name>
    <dbReference type="NCBI Taxonomy" id="433720"/>
    <lineage>
        <taxon>Eukaryota</taxon>
        <taxon>Metazoa</taxon>
        <taxon>Spiralia</taxon>
        <taxon>Gnathifera</taxon>
        <taxon>Rotifera</taxon>
        <taxon>Eurotatoria</taxon>
        <taxon>Bdelloidea</taxon>
        <taxon>Adinetida</taxon>
        <taxon>Adinetidae</taxon>
        <taxon>Adineta</taxon>
    </lineage>
</organism>
<sequence length="29" mass="3316">ILQQVYGDANGRKKLRRSAICLIERDGLE</sequence>
<dbReference type="EMBL" id="CAJOAY010005725">
    <property type="protein sequence ID" value="CAF4117824.1"/>
    <property type="molecule type" value="Genomic_DNA"/>
</dbReference>
<evidence type="ECO:0000313" key="1">
    <source>
        <dbReference type="EMBL" id="CAF4117824.1"/>
    </source>
</evidence>
<accession>A0A819W4T0</accession>
<feature type="non-terminal residue" evidence="1">
    <location>
        <position position="1"/>
    </location>
</feature>
<name>A0A819W4T0_9BILA</name>
<comment type="caution">
    <text evidence="1">The sequence shown here is derived from an EMBL/GenBank/DDBJ whole genome shotgun (WGS) entry which is preliminary data.</text>
</comment>
<reference evidence="1" key="1">
    <citation type="submission" date="2021-02" db="EMBL/GenBank/DDBJ databases">
        <authorList>
            <person name="Nowell W R."/>
        </authorList>
    </citation>
    <scope>NUCLEOTIDE SEQUENCE</scope>
</reference>
<dbReference type="AlphaFoldDB" id="A0A819W4T0"/>
<gene>
    <name evidence="1" type="ORF">OKA104_LOCUS36563</name>
</gene>